<dbReference type="PROSITE" id="PS00534">
    <property type="entry name" value="FERROCHELATASE"/>
    <property type="match status" value="1"/>
</dbReference>
<comment type="similarity">
    <text evidence="1 7 8">Belongs to the ferrochelatase family.</text>
</comment>
<evidence type="ECO:0000256" key="5">
    <source>
        <dbReference type="ARBA" id="ARBA00023244"/>
    </source>
</evidence>
<sequence>MTFMNTPDYRHDTPERLGVLLVNLGTPDSPSVPDVRRYLADFLSDRRVVEMARLPWMLLLHGIILRTRPVRSAHAYESIWTPQGSPLLEISRRQATVLQALLDARLGGPVKVALGMRYGRPSIASGLAELREANARRMLILPLYPQYSATTVGTVFDAVARELMRWRWLPELRFVNQYHDEPGYIAALAASIRAHWAEHGQAERLLLSFHGIPKDYFDQGDPYFCHCHKTARLLAEALELPAERWGLSFQSRLGKQEWLKPYTDATLEDWGRSGVKSVQVLSPGFSADCLETLEEIAVENRELFLEAGGQSYEYIPCLNDNADHMALIADLVVRHCSGWPEIERSAADADELVKRVERARSLESSGNIKL</sequence>
<dbReference type="Proteomes" id="UP000680679">
    <property type="component" value="Chromosome"/>
</dbReference>
<dbReference type="Pfam" id="PF00762">
    <property type="entry name" value="Ferrochelatase"/>
    <property type="match status" value="1"/>
</dbReference>
<dbReference type="InterPro" id="IPR033659">
    <property type="entry name" value="Ferrochelatase_N"/>
</dbReference>
<feature type="binding site" evidence="7">
    <location>
        <position position="210"/>
    </location>
    <ligand>
        <name>Fe(2+)</name>
        <dbReference type="ChEBI" id="CHEBI:29033"/>
    </ligand>
</feature>
<protein>
    <recommendedName>
        <fullName evidence="7 8">Ferrochelatase</fullName>
        <ecNumber evidence="7 8">4.98.1.1</ecNumber>
    </recommendedName>
    <alternativeName>
        <fullName evidence="7">Heme synthase</fullName>
    </alternativeName>
    <alternativeName>
        <fullName evidence="7">Protoheme ferro-lyase</fullName>
    </alternativeName>
</protein>
<dbReference type="EMBL" id="AP024563">
    <property type="protein sequence ID" value="BCU05355.1"/>
    <property type="molecule type" value="Genomic_DNA"/>
</dbReference>
<evidence type="ECO:0000256" key="8">
    <source>
        <dbReference type="RuleBase" id="RU000607"/>
    </source>
</evidence>
<dbReference type="RefSeq" id="WP_213379426.1">
    <property type="nucleotide sequence ID" value="NZ_AP024563.1"/>
</dbReference>
<comment type="function">
    <text evidence="7 8">Catalyzes the ferrous insertion into protoporphyrin IX.</text>
</comment>
<evidence type="ECO:0000256" key="7">
    <source>
        <dbReference type="HAMAP-Rule" id="MF_00323"/>
    </source>
</evidence>
<dbReference type="SUPFAM" id="SSF53800">
    <property type="entry name" value="Chelatase"/>
    <property type="match status" value="1"/>
</dbReference>
<dbReference type="PANTHER" id="PTHR11108:SF1">
    <property type="entry name" value="FERROCHELATASE, MITOCHONDRIAL"/>
    <property type="match status" value="1"/>
</dbReference>
<dbReference type="HAMAP" id="MF_00323">
    <property type="entry name" value="Ferrochelatase"/>
    <property type="match status" value="1"/>
</dbReference>
<keyword evidence="7" id="KW-0479">Metal-binding</keyword>
<keyword evidence="7 8" id="KW-0963">Cytoplasm</keyword>
<keyword evidence="5 7" id="KW-0627">Porphyrin biosynthesis</keyword>
<dbReference type="InterPro" id="IPR033644">
    <property type="entry name" value="Ferrochelatase_C"/>
</dbReference>
<dbReference type="CDD" id="cd00419">
    <property type="entry name" value="Ferrochelatase_C"/>
    <property type="match status" value="1"/>
</dbReference>
<comment type="catalytic activity">
    <reaction evidence="6">
        <text>Fe-coproporphyrin III + 2 H(+) = coproporphyrin III + Fe(2+)</text>
        <dbReference type="Rhea" id="RHEA:49572"/>
        <dbReference type="ChEBI" id="CHEBI:15378"/>
        <dbReference type="ChEBI" id="CHEBI:29033"/>
        <dbReference type="ChEBI" id="CHEBI:68438"/>
        <dbReference type="ChEBI" id="CHEBI:131725"/>
        <dbReference type="EC" id="4.99.1.9"/>
    </reaction>
    <physiologicalReaction direction="right-to-left" evidence="6">
        <dbReference type="Rhea" id="RHEA:49574"/>
    </physiologicalReaction>
</comment>
<comment type="pathway">
    <text evidence="7 8">Porphyrin-containing compound metabolism; protoheme biosynthesis; protoheme from protoporphyrin-IX: step 1/1.</text>
</comment>
<comment type="subcellular location">
    <subcellularLocation>
        <location evidence="7 8">Cytoplasm</location>
    </subcellularLocation>
</comment>
<feature type="binding site" evidence="7">
    <location>
        <position position="291"/>
    </location>
    <ligand>
        <name>Fe(2+)</name>
        <dbReference type="ChEBI" id="CHEBI:29033"/>
    </ligand>
</feature>
<evidence type="ECO:0000256" key="3">
    <source>
        <dbReference type="ARBA" id="ARBA00023133"/>
    </source>
</evidence>
<evidence type="ECO:0000256" key="1">
    <source>
        <dbReference type="ARBA" id="ARBA00007718"/>
    </source>
</evidence>
<reference evidence="9 10" key="1">
    <citation type="submission" date="2021-04" db="EMBL/GenBank/DDBJ databases">
        <title>Complete genome sequencing of Allochromatium tepidum strain NZ.</title>
        <authorList>
            <person name="Tsukatani Y."/>
            <person name="Mori H."/>
        </authorList>
    </citation>
    <scope>NUCLEOTIDE SEQUENCE [LARGE SCALE GENOMIC DNA]</scope>
    <source>
        <strain evidence="9 10">NZ</strain>
    </source>
</reference>
<dbReference type="NCBIfam" id="TIGR00109">
    <property type="entry name" value="hemH"/>
    <property type="match status" value="1"/>
</dbReference>
<keyword evidence="4 7" id="KW-0456">Lyase</keyword>
<organism evidence="9 10">
    <name type="scientific">Allochromatium tepidum</name>
    <dbReference type="NCBI Taxonomy" id="553982"/>
    <lineage>
        <taxon>Bacteria</taxon>
        <taxon>Pseudomonadati</taxon>
        <taxon>Pseudomonadota</taxon>
        <taxon>Gammaproteobacteria</taxon>
        <taxon>Chromatiales</taxon>
        <taxon>Chromatiaceae</taxon>
        <taxon>Allochromatium</taxon>
    </lineage>
</organism>
<evidence type="ECO:0000256" key="4">
    <source>
        <dbReference type="ARBA" id="ARBA00023239"/>
    </source>
</evidence>
<proteinExistence type="inferred from homology"/>
<dbReference type="CDD" id="cd03411">
    <property type="entry name" value="Ferrochelatase_N"/>
    <property type="match status" value="1"/>
</dbReference>
<dbReference type="InterPro" id="IPR019772">
    <property type="entry name" value="Ferrochelatase_AS"/>
</dbReference>
<evidence type="ECO:0000313" key="10">
    <source>
        <dbReference type="Proteomes" id="UP000680679"/>
    </source>
</evidence>
<evidence type="ECO:0000313" key="9">
    <source>
        <dbReference type="EMBL" id="BCU05355.1"/>
    </source>
</evidence>
<dbReference type="Gene3D" id="3.40.50.1400">
    <property type="match status" value="2"/>
</dbReference>
<dbReference type="InterPro" id="IPR001015">
    <property type="entry name" value="Ferrochelatase"/>
</dbReference>
<keyword evidence="2 7" id="KW-0408">Iron</keyword>
<dbReference type="EC" id="4.98.1.1" evidence="7 8"/>
<gene>
    <name evidence="9" type="primary">hemH2</name>
    <name evidence="7" type="synonym">hemH</name>
    <name evidence="9" type="ORF">Atep_00320</name>
</gene>
<comment type="catalytic activity">
    <reaction evidence="7 8">
        <text>heme b + 2 H(+) = protoporphyrin IX + Fe(2+)</text>
        <dbReference type="Rhea" id="RHEA:22584"/>
        <dbReference type="ChEBI" id="CHEBI:15378"/>
        <dbReference type="ChEBI" id="CHEBI:29033"/>
        <dbReference type="ChEBI" id="CHEBI:57306"/>
        <dbReference type="ChEBI" id="CHEBI:60344"/>
        <dbReference type="EC" id="4.98.1.1"/>
    </reaction>
</comment>
<keyword evidence="3 7" id="KW-0350">Heme biosynthesis</keyword>
<dbReference type="PANTHER" id="PTHR11108">
    <property type="entry name" value="FERROCHELATASE"/>
    <property type="match status" value="1"/>
</dbReference>
<accession>A0ABM7QHX2</accession>
<keyword evidence="10" id="KW-1185">Reference proteome</keyword>
<evidence type="ECO:0000256" key="2">
    <source>
        <dbReference type="ARBA" id="ARBA00023004"/>
    </source>
</evidence>
<evidence type="ECO:0000256" key="6">
    <source>
        <dbReference type="ARBA" id="ARBA00024536"/>
    </source>
</evidence>
<name>A0ABM7QHX2_9GAMM</name>